<keyword evidence="1" id="KW-1133">Transmembrane helix</keyword>
<dbReference type="EMBL" id="CP097332">
    <property type="protein sequence ID" value="UQX89279.1"/>
    <property type="molecule type" value="Genomic_DNA"/>
</dbReference>
<proteinExistence type="predicted"/>
<feature type="transmembrane region" description="Helical" evidence="1">
    <location>
        <begin position="6"/>
        <end position="27"/>
    </location>
</feature>
<dbReference type="Proteomes" id="UP001056336">
    <property type="component" value="Chromosome"/>
</dbReference>
<gene>
    <name evidence="2" type="ORF">M6D93_04560</name>
</gene>
<accession>A0ABY4R0J6</accession>
<organism evidence="2 3">
    <name type="scientific">Jatrophihabitans telluris</name>
    <dbReference type="NCBI Taxonomy" id="2038343"/>
    <lineage>
        <taxon>Bacteria</taxon>
        <taxon>Bacillati</taxon>
        <taxon>Actinomycetota</taxon>
        <taxon>Actinomycetes</taxon>
        <taxon>Jatrophihabitantales</taxon>
        <taxon>Jatrophihabitantaceae</taxon>
        <taxon>Jatrophihabitans</taxon>
    </lineage>
</organism>
<keyword evidence="1" id="KW-0472">Membrane</keyword>
<evidence type="ECO:0000313" key="2">
    <source>
        <dbReference type="EMBL" id="UQX89279.1"/>
    </source>
</evidence>
<protein>
    <recommendedName>
        <fullName evidence="4">Secreted protein</fullName>
    </recommendedName>
</protein>
<dbReference type="RefSeq" id="WP_249773175.1">
    <property type="nucleotide sequence ID" value="NZ_CP097332.1"/>
</dbReference>
<name>A0ABY4R0J6_9ACTN</name>
<sequence length="168" mass="18328">MTADVIVGVAGALGGGVVASATSFLTLRATHRAERQRWIADREWEHATDVARARREAYSTFLAHENAIIMSAAAVANRQLGRPPLGHMPDDQVPVYQGLQDAYATALLLASASTQAMIIECQQWLDELVWASWKGQDRPMPRDDLHNDVLAAMQRDAVDPPTRGAVEA</sequence>
<keyword evidence="1" id="KW-0812">Transmembrane</keyword>
<keyword evidence="3" id="KW-1185">Reference proteome</keyword>
<reference evidence="2" key="1">
    <citation type="journal article" date="2018" name="Int. J. Syst. Evol. Microbiol.">
        <title>Jatrophihabitans telluris sp. nov., isolated from sediment soil of lava forest wetlands and the emended description of the genus Jatrophihabitans.</title>
        <authorList>
            <person name="Lee K.C."/>
            <person name="Suh M.K."/>
            <person name="Eom M.K."/>
            <person name="Kim K.K."/>
            <person name="Kim J.S."/>
            <person name="Kim D.S."/>
            <person name="Ko S.H."/>
            <person name="Shin Y.K."/>
            <person name="Lee J.S."/>
        </authorList>
    </citation>
    <scope>NUCLEOTIDE SEQUENCE</scope>
    <source>
        <strain evidence="2">N237</strain>
    </source>
</reference>
<evidence type="ECO:0008006" key="4">
    <source>
        <dbReference type="Google" id="ProtNLM"/>
    </source>
</evidence>
<evidence type="ECO:0000313" key="3">
    <source>
        <dbReference type="Proteomes" id="UP001056336"/>
    </source>
</evidence>
<reference evidence="2" key="2">
    <citation type="submission" date="2022-05" db="EMBL/GenBank/DDBJ databases">
        <authorList>
            <person name="Kim J.-S."/>
            <person name="Lee K."/>
            <person name="Suh M."/>
            <person name="Eom M."/>
            <person name="Kim J.-S."/>
            <person name="Kim D.-S."/>
            <person name="Ko S.-H."/>
            <person name="Shin Y."/>
            <person name="Lee J.-S."/>
        </authorList>
    </citation>
    <scope>NUCLEOTIDE SEQUENCE</scope>
    <source>
        <strain evidence="2">N237</strain>
    </source>
</reference>
<evidence type="ECO:0000256" key="1">
    <source>
        <dbReference type="SAM" id="Phobius"/>
    </source>
</evidence>